<feature type="compositionally biased region" description="Acidic residues" evidence="1">
    <location>
        <begin position="139"/>
        <end position="157"/>
    </location>
</feature>
<keyword evidence="3" id="KW-1185">Reference proteome</keyword>
<accession>A0AAN6N3Q5</accession>
<evidence type="ECO:0000256" key="1">
    <source>
        <dbReference type="SAM" id="MobiDB-lite"/>
    </source>
</evidence>
<protein>
    <submittedName>
        <fullName evidence="2">Uncharacterized protein</fullName>
    </submittedName>
</protein>
<feature type="compositionally biased region" description="Basic and acidic residues" evidence="1">
    <location>
        <begin position="286"/>
        <end position="297"/>
    </location>
</feature>
<reference evidence="3" key="1">
    <citation type="journal article" date="2023" name="Mol. Phylogenet. Evol.">
        <title>Genome-scale phylogeny and comparative genomics of the fungal order Sordariales.</title>
        <authorList>
            <person name="Hensen N."/>
            <person name="Bonometti L."/>
            <person name="Westerberg I."/>
            <person name="Brannstrom I.O."/>
            <person name="Guillou S."/>
            <person name="Cros-Aarteil S."/>
            <person name="Calhoun S."/>
            <person name="Haridas S."/>
            <person name="Kuo A."/>
            <person name="Mondo S."/>
            <person name="Pangilinan J."/>
            <person name="Riley R."/>
            <person name="LaButti K."/>
            <person name="Andreopoulos B."/>
            <person name="Lipzen A."/>
            <person name="Chen C."/>
            <person name="Yan M."/>
            <person name="Daum C."/>
            <person name="Ng V."/>
            <person name="Clum A."/>
            <person name="Steindorff A."/>
            <person name="Ohm R.A."/>
            <person name="Martin F."/>
            <person name="Silar P."/>
            <person name="Natvig D.O."/>
            <person name="Lalanne C."/>
            <person name="Gautier V."/>
            <person name="Ament-Velasquez S.L."/>
            <person name="Kruys A."/>
            <person name="Hutchinson M.I."/>
            <person name="Powell A.J."/>
            <person name="Barry K."/>
            <person name="Miller A.N."/>
            <person name="Grigoriev I.V."/>
            <person name="Debuchy R."/>
            <person name="Gladieux P."/>
            <person name="Hiltunen Thoren M."/>
            <person name="Johannesson H."/>
        </authorList>
    </citation>
    <scope>NUCLEOTIDE SEQUENCE [LARGE SCALE GENOMIC DNA]</scope>
    <source>
        <strain evidence="3">CBS 340.73</strain>
    </source>
</reference>
<comment type="caution">
    <text evidence="2">The sequence shown here is derived from an EMBL/GenBank/DDBJ whole genome shotgun (WGS) entry which is preliminary data.</text>
</comment>
<dbReference type="GO" id="GO:0006364">
    <property type="term" value="P:rRNA processing"/>
    <property type="evidence" value="ECO:0007669"/>
    <property type="project" value="InterPro"/>
</dbReference>
<evidence type="ECO:0000313" key="2">
    <source>
        <dbReference type="EMBL" id="KAK3938499.1"/>
    </source>
</evidence>
<organism evidence="2 3">
    <name type="scientific">Diplogelasinospora grovesii</name>
    <dbReference type="NCBI Taxonomy" id="303347"/>
    <lineage>
        <taxon>Eukaryota</taxon>
        <taxon>Fungi</taxon>
        <taxon>Dikarya</taxon>
        <taxon>Ascomycota</taxon>
        <taxon>Pezizomycotina</taxon>
        <taxon>Sordariomycetes</taxon>
        <taxon>Sordariomycetidae</taxon>
        <taxon>Sordariales</taxon>
        <taxon>Diplogelasinosporaceae</taxon>
        <taxon>Diplogelasinospora</taxon>
    </lineage>
</organism>
<feature type="compositionally biased region" description="Acidic residues" evidence="1">
    <location>
        <begin position="261"/>
        <end position="273"/>
    </location>
</feature>
<gene>
    <name evidence="2" type="ORF">QBC46DRAFT_451126</name>
</gene>
<dbReference type="GO" id="GO:0030515">
    <property type="term" value="F:snoRNA binding"/>
    <property type="evidence" value="ECO:0007669"/>
    <property type="project" value="InterPro"/>
</dbReference>
<feature type="compositionally biased region" description="Acidic residues" evidence="1">
    <location>
        <begin position="230"/>
        <end position="242"/>
    </location>
</feature>
<feature type="compositionally biased region" description="Basic and acidic residues" evidence="1">
    <location>
        <begin position="96"/>
        <end position="119"/>
    </location>
</feature>
<name>A0AAN6N3Q5_9PEZI</name>
<feature type="compositionally biased region" description="Polar residues" evidence="1">
    <location>
        <begin position="34"/>
        <end position="43"/>
    </location>
</feature>
<feature type="compositionally biased region" description="Basic and acidic residues" evidence="1">
    <location>
        <begin position="203"/>
        <end position="220"/>
    </location>
</feature>
<dbReference type="Proteomes" id="UP001303473">
    <property type="component" value="Unassembled WGS sequence"/>
</dbReference>
<proteinExistence type="predicted"/>
<feature type="region of interest" description="Disordered" evidence="1">
    <location>
        <begin position="1"/>
        <end position="300"/>
    </location>
</feature>
<evidence type="ECO:0000313" key="3">
    <source>
        <dbReference type="Proteomes" id="UP001303473"/>
    </source>
</evidence>
<feature type="compositionally biased region" description="Low complexity" evidence="1">
    <location>
        <begin position="163"/>
        <end position="182"/>
    </location>
</feature>
<dbReference type="EMBL" id="MU853828">
    <property type="protein sequence ID" value="KAK3938499.1"/>
    <property type="molecule type" value="Genomic_DNA"/>
</dbReference>
<dbReference type="AlphaFoldDB" id="A0AAN6N3Q5"/>
<dbReference type="InterPro" id="IPR013268">
    <property type="entry name" value="UTP16"/>
</dbReference>
<dbReference type="Pfam" id="PF08297">
    <property type="entry name" value="U3_snoRNA_assoc"/>
    <property type="match status" value="1"/>
</dbReference>
<sequence length="347" mass="38918">MTPKTTPQRKRPTKKSEASEPATGSQSDDKHVESQQPELASSGTKRKLAMHVKEASTVGNHRHVRLEIPMPTSSPKRSSQKEEIANSQETNEDEEIFKTPMERRTHVRFDDSDREEFVTPREAPSSNPLERKLSQSNEEQSEDDEDSEEGSDDDEAPEAVSTKAAEAQSMKASEAAAKAAEQSVHHPTHLLGTQAAAQKRKRQERDAFFKEQAKDRDRRRTNPKAPAAEQSDEEASAEDGAEESGQKRKREIPKLLPLELLDSDDDEEDDGSYEPDSAASKKKIKFNREGPAIKDARQGSTVFRVMRNKGNGKLAPKLSKQSRNLKELLLTRDRAPQQPRRGFFVAR</sequence>